<comment type="caution">
    <text evidence="1">The sequence shown here is derived from an EMBL/GenBank/DDBJ whole genome shotgun (WGS) entry which is preliminary data.</text>
</comment>
<dbReference type="RefSeq" id="WP_238304038.1">
    <property type="nucleotide sequence ID" value="NZ_BPQM01000084.1"/>
</dbReference>
<evidence type="ECO:0000313" key="2">
    <source>
        <dbReference type="Proteomes" id="UP001055108"/>
    </source>
</evidence>
<proteinExistence type="predicted"/>
<gene>
    <name evidence="1" type="ORF">NBEOAGPD_3395</name>
</gene>
<accession>A0AA37HR29</accession>
<name>A0AA37HR29_9HYPH</name>
<dbReference type="EMBL" id="BPQM01000084">
    <property type="protein sequence ID" value="GJD80156.1"/>
    <property type="molecule type" value="Genomic_DNA"/>
</dbReference>
<keyword evidence="2" id="KW-1185">Reference proteome</keyword>
<protein>
    <submittedName>
        <fullName evidence="1">Uncharacterized protein</fullName>
    </submittedName>
</protein>
<reference evidence="1" key="2">
    <citation type="submission" date="2021-08" db="EMBL/GenBank/DDBJ databases">
        <authorList>
            <person name="Tani A."/>
            <person name="Ola A."/>
            <person name="Ogura Y."/>
            <person name="Katsura K."/>
            <person name="Hayashi T."/>
        </authorList>
    </citation>
    <scope>NUCLEOTIDE SEQUENCE</scope>
    <source>
        <strain evidence="1">NBRC 103626</strain>
    </source>
</reference>
<evidence type="ECO:0000313" key="1">
    <source>
        <dbReference type="EMBL" id="GJD80156.1"/>
    </source>
</evidence>
<organism evidence="1 2">
    <name type="scientific">Methylobacterium gregans</name>
    <dbReference type="NCBI Taxonomy" id="374424"/>
    <lineage>
        <taxon>Bacteria</taxon>
        <taxon>Pseudomonadati</taxon>
        <taxon>Pseudomonadota</taxon>
        <taxon>Alphaproteobacteria</taxon>
        <taxon>Hyphomicrobiales</taxon>
        <taxon>Methylobacteriaceae</taxon>
        <taxon>Methylobacterium</taxon>
    </lineage>
</organism>
<dbReference type="AlphaFoldDB" id="A0AA37HR29"/>
<sequence>MLGQDPLRDTTGPRLSLPFLPTLVTAMLIGASSLLCRGPATPPPAPRVDAQAFAPAAAHVPSTPARAPAALIFAEHFPVTSGATGDLPVVARPVPAPRVAVAPVRRPVAAQAPARRPEVVVARAAERVREPLPEPLAEPAPAPVAISQPWLVPPAAIPDVEAEEDGLPGLALPFAPAAHAVGEAVGYVRGRAAALGGSVSIFVDRMR</sequence>
<reference evidence="1" key="1">
    <citation type="journal article" date="2016" name="Front. Microbiol.">
        <title>Genome Sequence of the Piezophilic, Mesophilic Sulfate-Reducing Bacterium Desulfovibrio indicus J2T.</title>
        <authorList>
            <person name="Cao J."/>
            <person name="Maignien L."/>
            <person name="Shao Z."/>
            <person name="Alain K."/>
            <person name="Jebbar M."/>
        </authorList>
    </citation>
    <scope>NUCLEOTIDE SEQUENCE</scope>
    <source>
        <strain evidence="1">NBRC 103626</strain>
    </source>
</reference>
<dbReference type="Proteomes" id="UP001055108">
    <property type="component" value="Unassembled WGS sequence"/>
</dbReference>